<dbReference type="Pfam" id="PF01142">
    <property type="entry name" value="TruD"/>
    <property type="match status" value="2"/>
</dbReference>
<dbReference type="InterPro" id="IPR011760">
    <property type="entry name" value="PsdUridine_synth_TruD_insert"/>
</dbReference>
<dbReference type="NCBIfam" id="TIGR00094">
    <property type="entry name" value="tRNA_TruD_broad"/>
    <property type="match status" value="1"/>
</dbReference>
<dbReference type="GO" id="GO:0031119">
    <property type="term" value="P:tRNA pseudouridine synthesis"/>
    <property type="evidence" value="ECO:0007669"/>
    <property type="project" value="UniProtKB-UniRule"/>
</dbReference>
<dbReference type="InterPro" id="IPR050170">
    <property type="entry name" value="TruD_pseudoU_synthase"/>
</dbReference>
<keyword evidence="7" id="KW-1185">Reference proteome</keyword>
<comment type="function">
    <text evidence="4">Responsible for synthesis of pseudouridine from uracil-13 in transfer RNAs.</text>
</comment>
<organism evidence="6 7">
    <name type="scientific">Affinibrenneria salicis</name>
    <dbReference type="NCBI Taxonomy" id="2590031"/>
    <lineage>
        <taxon>Bacteria</taxon>
        <taxon>Pseudomonadati</taxon>
        <taxon>Pseudomonadota</taxon>
        <taxon>Gammaproteobacteria</taxon>
        <taxon>Enterobacterales</taxon>
        <taxon>Pectobacteriaceae</taxon>
        <taxon>Affinibrenneria</taxon>
    </lineage>
</organism>
<dbReference type="InterPro" id="IPR020103">
    <property type="entry name" value="PsdUridine_synth_cat_dom_sf"/>
</dbReference>
<dbReference type="PROSITE" id="PS50984">
    <property type="entry name" value="TRUD"/>
    <property type="match status" value="1"/>
</dbReference>
<dbReference type="Proteomes" id="UP000335415">
    <property type="component" value="Unassembled WGS sequence"/>
</dbReference>
<dbReference type="GO" id="GO:0160150">
    <property type="term" value="F:tRNA pseudouridine(13) synthase activity"/>
    <property type="evidence" value="ECO:0007669"/>
    <property type="project" value="UniProtKB-EC"/>
</dbReference>
<dbReference type="PROSITE" id="PS01268">
    <property type="entry name" value="UPF0024"/>
    <property type="match status" value="1"/>
</dbReference>
<proteinExistence type="inferred from homology"/>
<comment type="catalytic activity">
    <reaction evidence="4">
        <text>uridine(13) in tRNA = pseudouridine(13) in tRNA</text>
        <dbReference type="Rhea" id="RHEA:42540"/>
        <dbReference type="Rhea" id="RHEA-COMP:10105"/>
        <dbReference type="Rhea" id="RHEA-COMP:10106"/>
        <dbReference type="ChEBI" id="CHEBI:65314"/>
        <dbReference type="ChEBI" id="CHEBI:65315"/>
        <dbReference type="EC" id="5.4.99.27"/>
    </reaction>
</comment>
<evidence type="ECO:0000256" key="3">
    <source>
        <dbReference type="ARBA" id="ARBA00023235"/>
    </source>
</evidence>
<dbReference type="PANTHER" id="PTHR47811:SF1">
    <property type="entry name" value="TRNA PSEUDOURIDINE SYNTHASE D"/>
    <property type="match status" value="1"/>
</dbReference>
<dbReference type="Gene3D" id="3.30.2340.10">
    <property type="entry name" value="TruD, insertion domain"/>
    <property type="match status" value="1"/>
</dbReference>
<accession>A0A5J5FVE5</accession>
<evidence type="ECO:0000313" key="7">
    <source>
        <dbReference type="Proteomes" id="UP000335415"/>
    </source>
</evidence>
<dbReference type="InterPro" id="IPR043165">
    <property type="entry name" value="TruD_insert_sf"/>
</dbReference>
<dbReference type="SUPFAM" id="SSF55120">
    <property type="entry name" value="Pseudouridine synthase"/>
    <property type="match status" value="1"/>
</dbReference>
<dbReference type="HAMAP" id="MF_01082">
    <property type="entry name" value="TruD"/>
    <property type="match status" value="1"/>
</dbReference>
<feature type="domain" description="TRUD" evidence="5">
    <location>
        <begin position="155"/>
        <end position="303"/>
    </location>
</feature>
<name>A0A5J5FVE5_9GAMM</name>
<feature type="binding site" evidence="4">
    <location>
        <position position="27"/>
    </location>
    <ligand>
        <name>substrate</name>
    </ligand>
</feature>
<dbReference type="NCBIfam" id="NF002155">
    <property type="entry name" value="PRK00984.1-4"/>
    <property type="match status" value="1"/>
</dbReference>
<dbReference type="OrthoDB" id="1550679at2"/>
<reference evidence="6 7" key="1">
    <citation type="submission" date="2019-09" db="EMBL/GenBank/DDBJ databases">
        <authorList>
            <person name="Li Y."/>
        </authorList>
    </citation>
    <scope>NUCLEOTIDE SEQUENCE [LARGE SCALE GENOMIC DNA]</scope>
    <source>
        <strain evidence="6 7">L3-3HA</strain>
    </source>
</reference>
<evidence type="ECO:0000256" key="1">
    <source>
        <dbReference type="ARBA" id="ARBA00007953"/>
    </source>
</evidence>
<dbReference type="Gene3D" id="3.30.2350.20">
    <property type="entry name" value="TruD, catalytic domain"/>
    <property type="match status" value="1"/>
</dbReference>
<feature type="binding site" evidence="4">
    <location>
        <position position="129"/>
    </location>
    <ligand>
        <name>substrate</name>
    </ligand>
</feature>
<dbReference type="GO" id="GO:0003723">
    <property type="term" value="F:RNA binding"/>
    <property type="evidence" value="ECO:0007669"/>
    <property type="project" value="InterPro"/>
</dbReference>
<dbReference type="PANTHER" id="PTHR47811">
    <property type="entry name" value="TRNA PSEUDOURIDINE SYNTHASE D"/>
    <property type="match status" value="1"/>
</dbReference>
<sequence>MAHMDRLNWLLGEPEASGVLKATAQDFVVMEDLGFAPDGDGEHLLVQVRKQGCNTQFVAEALARLAHIPARAVSYAGLKDRHAVTEQWFCLHLPGKQAPDLATFALDGCRILTAARHRRKLRIGNLKGNAFRLVLRQISDRAAVERRLQLIAQQGVPNYFGLQRFGREGNNLEQALLWANNEIRVKERGKRGFYLSAARSALFNLVVSERLARRQQQVVLSGDALQLNGRGSWFVAPPEELAELQARVDKRELLITGPLAGQGNAGAQDAALAFERQCLADQQPLMELLTRERVDAARRALLLYPQQMRWEWLDDATVELHFWLPAGCFATSVLREAIVQHEPDRNLIV</sequence>
<dbReference type="EMBL" id="VYKJ01000010">
    <property type="protein sequence ID" value="KAA8997600.1"/>
    <property type="molecule type" value="Genomic_DNA"/>
</dbReference>
<protein>
    <recommendedName>
        <fullName evidence="4">tRNA pseudouridine synthase D</fullName>
        <ecNumber evidence="4">5.4.99.27</ecNumber>
    </recommendedName>
    <alternativeName>
        <fullName evidence="4">tRNA pseudouridine(13) synthase</fullName>
    </alternativeName>
    <alternativeName>
        <fullName evidence="4">tRNA pseudouridylate synthase D</fullName>
    </alternativeName>
    <alternativeName>
        <fullName evidence="4">tRNA-uridine isomerase D</fullName>
    </alternativeName>
</protein>
<evidence type="ECO:0000313" key="6">
    <source>
        <dbReference type="EMBL" id="KAA8997600.1"/>
    </source>
</evidence>
<dbReference type="InterPro" id="IPR001656">
    <property type="entry name" value="PsdUridine_synth_TruD"/>
</dbReference>
<dbReference type="AlphaFoldDB" id="A0A5J5FVE5"/>
<dbReference type="InterPro" id="IPR020119">
    <property type="entry name" value="PsdUridine_synth_TruD_CS"/>
</dbReference>
<evidence type="ECO:0000256" key="2">
    <source>
        <dbReference type="ARBA" id="ARBA00022694"/>
    </source>
</evidence>
<evidence type="ECO:0000256" key="4">
    <source>
        <dbReference type="HAMAP-Rule" id="MF_01082"/>
    </source>
</evidence>
<comment type="caution">
    <text evidence="6">The sequence shown here is derived from an EMBL/GenBank/DDBJ whole genome shotgun (WGS) entry which is preliminary data.</text>
</comment>
<comment type="similarity">
    <text evidence="1 4">Belongs to the pseudouridine synthase TruD family.</text>
</comment>
<dbReference type="InterPro" id="IPR042214">
    <property type="entry name" value="TruD_catalytic"/>
</dbReference>
<feature type="binding site" evidence="4">
    <location>
        <position position="329"/>
    </location>
    <ligand>
        <name>substrate</name>
    </ligand>
</feature>
<dbReference type="CDD" id="cd02575">
    <property type="entry name" value="PseudoU_synth_EcTruD"/>
    <property type="match status" value="1"/>
</dbReference>
<keyword evidence="3 4" id="KW-0413">Isomerase</keyword>
<evidence type="ECO:0000259" key="5">
    <source>
        <dbReference type="PROSITE" id="PS50984"/>
    </source>
</evidence>
<keyword evidence="2 4" id="KW-0819">tRNA processing</keyword>
<dbReference type="EC" id="5.4.99.27" evidence="4"/>
<dbReference type="FunFam" id="3.30.2350.20:FF:000001">
    <property type="entry name" value="tRNA pseudouridine synthase D"/>
    <property type="match status" value="1"/>
</dbReference>
<feature type="active site" description="Nucleophile" evidence="4">
    <location>
        <position position="80"/>
    </location>
</feature>
<dbReference type="GO" id="GO:0005829">
    <property type="term" value="C:cytosol"/>
    <property type="evidence" value="ECO:0007669"/>
    <property type="project" value="TreeGrafter"/>
</dbReference>
<gene>
    <name evidence="4 6" type="primary">truD</name>
    <name evidence="6" type="ORF">FJU30_17630</name>
</gene>